<dbReference type="InterPro" id="IPR001387">
    <property type="entry name" value="Cro/C1-type_HTH"/>
</dbReference>
<feature type="transmembrane region" description="Helical" evidence="2">
    <location>
        <begin position="395"/>
        <end position="418"/>
    </location>
</feature>
<accession>A0A6I4VL39</accession>
<keyword evidence="2" id="KW-1133">Transmembrane helix</keyword>
<feature type="region of interest" description="Disordered" evidence="1">
    <location>
        <begin position="156"/>
        <end position="178"/>
    </location>
</feature>
<comment type="caution">
    <text evidence="3">The sequence shown here is derived from an EMBL/GenBank/DDBJ whole genome shotgun (WGS) entry which is preliminary data.</text>
</comment>
<evidence type="ECO:0000256" key="2">
    <source>
        <dbReference type="SAM" id="Phobius"/>
    </source>
</evidence>
<feature type="region of interest" description="Disordered" evidence="1">
    <location>
        <begin position="424"/>
        <end position="462"/>
    </location>
</feature>
<dbReference type="PANTHER" id="PTHR34475:SF1">
    <property type="entry name" value="CYTOSKELETON PROTEIN RODZ"/>
    <property type="match status" value="1"/>
</dbReference>
<evidence type="ECO:0000256" key="1">
    <source>
        <dbReference type="SAM" id="MobiDB-lite"/>
    </source>
</evidence>
<gene>
    <name evidence="3" type="ORF">GSM42_00685</name>
</gene>
<dbReference type="RefSeq" id="WP_160799329.1">
    <property type="nucleotide sequence ID" value="NZ_WUUL01000001.1"/>
</dbReference>
<feature type="region of interest" description="Disordered" evidence="1">
    <location>
        <begin position="252"/>
        <end position="281"/>
    </location>
</feature>
<dbReference type="Gene3D" id="1.10.260.40">
    <property type="entry name" value="lambda repressor-like DNA-binding domains"/>
    <property type="match status" value="1"/>
</dbReference>
<sequence length="560" mass="62637">MSVEIGNFLRQARESVGLSLDEVQEKTRIQKSFLEAIEKGDFDKLPSPFYVRTYLRSYANCVKVEPHYILREYRKKEQSERYQTGKFDASQLTEQLNKLSQTGMHKFGFTGAIPTTSQNTKPSVSALNRTTAKTALTIAKPVSNTGKLPMMQRREELEKTARPQVLSSSNKPKTERKFPSLLPSQALTTRGGSTTEKEKRFTTNENSIAKTASRENNIATEHPITSTQQNKTSKIKKQITAPQTTISESAQFVPSRLSKNTESHTLSRTQALKKQTQPEQMVNHLTKPSMEDTKKNQTQQENNQLSRAARFRNSSTLPTVSNKFAKVQPDLEEELVIDKEEEFKDNMLRSRESRFSRNTGGFKETKTVSQDSSGVPSLRRSSVRNRPMKKSDGFFSSRVIIASVVAVLLLGGVTWYLMSDEDSTEQVQDKNTVSTETQSEQKQQPAGPSSQETENTSTNQGDLVKQSSGLYHLSGTENAKVVLNPSGTSWIQLRTEAPGSDSKKYLKDVTLTSKDSAMEYDHIFKDGSDLYIVLGSPDNVKVTVNGIPVASTRVIHIVKK</sequence>
<dbReference type="CDD" id="cd00093">
    <property type="entry name" value="HTH_XRE"/>
    <property type="match status" value="1"/>
</dbReference>
<dbReference type="InterPro" id="IPR010982">
    <property type="entry name" value="Lambda_DNA-bd_dom_sf"/>
</dbReference>
<keyword evidence="4" id="KW-1185">Reference proteome</keyword>
<feature type="region of interest" description="Disordered" evidence="1">
    <location>
        <begin position="350"/>
        <end position="389"/>
    </location>
</feature>
<dbReference type="GO" id="GO:0003677">
    <property type="term" value="F:DNA binding"/>
    <property type="evidence" value="ECO:0007669"/>
    <property type="project" value="InterPro"/>
</dbReference>
<organism evidence="3 4">
    <name type="scientific">Shimazuella alba</name>
    <dbReference type="NCBI Taxonomy" id="2690964"/>
    <lineage>
        <taxon>Bacteria</taxon>
        <taxon>Bacillati</taxon>
        <taxon>Bacillota</taxon>
        <taxon>Bacilli</taxon>
        <taxon>Bacillales</taxon>
        <taxon>Thermoactinomycetaceae</taxon>
        <taxon>Shimazuella</taxon>
    </lineage>
</organism>
<dbReference type="SUPFAM" id="SSF47413">
    <property type="entry name" value="lambda repressor-like DNA-binding domains"/>
    <property type="match status" value="1"/>
</dbReference>
<keyword evidence="2" id="KW-0472">Membrane</keyword>
<evidence type="ECO:0000313" key="3">
    <source>
        <dbReference type="EMBL" id="MXQ52289.1"/>
    </source>
</evidence>
<feature type="compositionally biased region" description="Polar residues" evidence="1">
    <location>
        <begin position="252"/>
        <end position="280"/>
    </location>
</feature>
<proteinExistence type="predicted"/>
<protein>
    <submittedName>
        <fullName evidence="3">Helix-turn-helix domain-containing protein</fullName>
    </submittedName>
</protein>
<evidence type="ECO:0000313" key="4">
    <source>
        <dbReference type="Proteomes" id="UP000430692"/>
    </source>
</evidence>
<dbReference type="Pfam" id="PF13413">
    <property type="entry name" value="HTH_25"/>
    <property type="match status" value="1"/>
</dbReference>
<dbReference type="InterPro" id="IPR050400">
    <property type="entry name" value="Bact_Cytoskel_RodZ"/>
</dbReference>
<name>A0A6I4VL39_9BACL</name>
<dbReference type="EMBL" id="WUUL01000001">
    <property type="protein sequence ID" value="MXQ52289.1"/>
    <property type="molecule type" value="Genomic_DNA"/>
</dbReference>
<keyword evidence="2" id="KW-0812">Transmembrane</keyword>
<feature type="compositionally biased region" description="Polar residues" evidence="1">
    <location>
        <begin position="425"/>
        <end position="462"/>
    </location>
</feature>
<dbReference type="Proteomes" id="UP000430692">
    <property type="component" value="Unassembled WGS sequence"/>
</dbReference>
<reference evidence="3 4" key="1">
    <citation type="submission" date="2019-12" db="EMBL/GenBank/DDBJ databases">
        <title>Whole-genome analyses of novel actinobacteria.</title>
        <authorList>
            <person name="Sahin N."/>
            <person name="Saygin H."/>
        </authorList>
    </citation>
    <scope>NUCLEOTIDE SEQUENCE [LARGE SCALE GENOMIC DNA]</scope>
    <source>
        <strain evidence="3 4">KC615</strain>
    </source>
</reference>
<dbReference type="PANTHER" id="PTHR34475">
    <property type="match status" value="1"/>
</dbReference>
<dbReference type="AlphaFoldDB" id="A0A6I4VL39"/>